<dbReference type="AlphaFoldDB" id="A0A8K0V5L8"/>
<keyword evidence="3" id="KW-1185">Reference proteome</keyword>
<comment type="caution">
    <text evidence="2">The sequence shown here is derived from an EMBL/GenBank/DDBJ whole genome shotgun (WGS) entry which is preliminary data.</text>
</comment>
<organism evidence="2 3">
    <name type="scientific">Tenebrionibacter intestinalis</name>
    <dbReference type="NCBI Taxonomy" id="2799638"/>
    <lineage>
        <taxon>Bacteria</taxon>
        <taxon>Pseudomonadati</taxon>
        <taxon>Pseudomonadota</taxon>
        <taxon>Gammaproteobacteria</taxon>
        <taxon>Enterobacterales</taxon>
        <taxon>Enterobacteriaceae</taxon>
        <taxon>Tenebrionibacter/Tenebrionicola group</taxon>
        <taxon>Tenebrionibacter</taxon>
    </lineage>
</organism>
<reference evidence="2" key="1">
    <citation type="submission" date="2021-01" db="EMBL/GenBank/DDBJ databases">
        <title>Intestinitalea alba gen. nov., sp. nov., a novel genus of the family Enterobacteriaceae, isolated from the gut of the plastic-eating mealworm Tenebrio molitor L.</title>
        <authorList>
            <person name="Yang Y."/>
        </authorList>
    </citation>
    <scope>NUCLEOTIDE SEQUENCE</scope>
    <source>
        <strain evidence="2">BIT-L3</strain>
    </source>
</reference>
<dbReference type="Gene3D" id="1.10.1200.10">
    <property type="entry name" value="ACP-like"/>
    <property type="match status" value="1"/>
</dbReference>
<dbReference type="EMBL" id="JAEPBH010000026">
    <property type="protein sequence ID" value="MBK4715843.1"/>
    <property type="molecule type" value="Genomic_DNA"/>
</dbReference>
<dbReference type="Pfam" id="PF00550">
    <property type="entry name" value="PP-binding"/>
    <property type="match status" value="1"/>
</dbReference>
<dbReference type="InterPro" id="IPR036736">
    <property type="entry name" value="ACP-like_sf"/>
</dbReference>
<feature type="domain" description="Carrier" evidence="1">
    <location>
        <begin position="6"/>
        <end position="72"/>
    </location>
</feature>
<dbReference type="SUPFAM" id="SSF47336">
    <property type="entry name" value="ACP-like"/>
    <property type="match status" value="1"/>
</dbReference>
<name>A0A8K0V5L8_9ENTR</name>
<evidence type="ECO:0000259" key="1">
    <source>
        <dbReference type="Pfam" id="PF00550"/>
    </source>
</evidence>
<proteinExistence type="predicted"/>
<dbReference type="InterPro" id="IPR009081">
    <property type="entry name" value="PP-bd_ACP"/>
</dbReference>
<evidence type="ECO:0000313" key="2">
    <source>
        <dbReference type="EMBL" id="MBK4715843.1"/>
    </source>
</evidence>
<sequence length="76" mass="8650">MSFHELVKQQISDLTDFDVNQLRNETSVAEIGLASLDFLSIQVAIKRKLDIEIDLNRLTTANVTTYGDLITFLETY</sequence>
<dbReference type="RefSeq" id="WP_238714063.1">
    <property type="nucleotide sequence ID" value="NZ_JAEPBH010000026.1"/>
</dbReference>
<protein>
    <submittedName>
        <fullName evidence="2">Acyl carrier protein</fullName>
    </submittedName>
</protein>
<accession>A0A8K0V5L8</accession>
<evidence type="ECO:0000313" key="3">
    <source>
        <dbReference type="Proteomes" id="UP000659047"/>
    </source>
</evidence>
<dbReference type="Proteomes" id="UP000659047">
    <property type="component" value="Unassembled WGS sequence"/>
</dbReference>
<gene>
    <name evidence="2" type="ORF">JJB97_10985</name>
</gene>